<sequence>MPGLAFSYVIFFIYSIFLNDFVFSLETVFLEPFFNKLIELNLSIFQVGFGGIFLLIAAILSIYLIGIVIHPIRYLTKECFMIQPMSYRVYKYIHKYPSFMPGVLEEFEEINQNLNNKDLNVFQKEDYLSTKKSDSNSRINKKYYSFKSWIDEKFNLSKKFKEKIDLDKIKELEDSYILARRYIQDKKPELFHHYVDRAEGFQNFWSTLIFLSIILLVLSIPIALSKSPSHIKLIYLLFTALILITSLKRFNDFIKVKYRNIFLPTHLTKK</sequence>
<organism evidence="2 3">
    <name type="scientific">Methanohalarchaeum thermophilum</name>
    <dbReference type="NCBI Taxonomy" id="1903181"/>
    <lineage>
        <taxon>Archaea</taxon>
        <taxon>Methanobacteriati</taxon>
        <taxon>Methanobacteriota</taxon>
        <taxon>Methanonatronarchaeia</taxon>
        <taxon>Methanonatronarchaeales</taxon>
        <taxon>Methanonatronarchaeaceae</taxon>
        <taxon>Candidatus Methanohalarchaeum</taxon>
    </lineage>
</organism>
<keyword evidence="1" id="KW-0812">Transmembrane</keyword>
<feature type="transmembrane region" description="Helical" evidence="1">
    <location>
        <begin position="44"/>
        <end position="69"/>
    </location>
</feature>
<dbReference type="Proteomes" id="UP000185744">
    <property type="component" value="Unassembled WGS sequence"/>
</dbReference>
<evidence type="ECO:0000256" key="1">
    <source>
        <dbReference type="SAM" id="Phobius"/>
    </source>
</evidence>
<keyword evidence="1" id="KW-1133">Transmembrane helix</keyword>
<comment type="caution">
    <text evidence="2">The sequence shown here is derived from an EMBL/GenBank/DDBJ whole genome shotgun (WGS) entry which is preliminary data.</text>
</comment>
<keyword evidence="1" id="KW-0472">Membrane</keyword>
<evidence type="ECO:0000313" key="2">
    <source>
        <dbReference type="EMBL" id="OKY77087.1"/>
    </source>
</evidence>
<feature type="transmembrane region" description="Helical" evidence="1">
    <location>
        <begin position="204"/>
        <end position="224"/>
    </location>
</feature>
<reference evidence="2" key="1">
    <citation type="submission" date="2016-12" db="EMBL/GenBank/DDBJ databases">
        <title>Discovery of methanogenic haloarchaea.</title>
        <authorList>
            <person name="Sorokin D.Y."/>
            <person name="Makarova K.S."/>
            <person name="Abbas B."/>
            <person name="Ferrer M."/>
            <person name="Golyshin P.N."/>
        </authorList>
    </citation>
    <scope>NUCLEOTIDE SEQUENCE [LARGE SCALE GENOMIC DNA]</scope>
    <source>
        <strain evidence="2">HMET1</strain>
    </source>
</reference>
<dbReference type="EMBL" id="MSDW01000004">
    <property type="protein sequence ID" value="OKY77087.1"/>
    <property type="molecule type" value="Genomic_DNA"/>
</dbReference>
<feature type="transmembrane region" description="Helical" evidence="1">
    <location>
        <begin position="5"/>
        <end position="24"/>
    </location>
</feature>
<name>A0A1Q6DRZ2_METT1</name>
<keyword evidence="3" id="KW-1185">Reference proteome</keyword>
<dbReference type="AlphaFoldDB" id="A0A1Q6DRZ2"/>
<evidence type="ECO:0000313" key="3">
    <source>
        <dbReference type="Proteomes" id="UP000185744"/>
    </source>
</evidence>
<gene>
    <name evidence="2" type="ORF">BTN85_2210</name>
</gene>
<proteinExistence type="predicted"/>
<dbReference type="InParanoid" id="A0A1Q6DRZ2"/>
<protein>
    <submittedName>
        <fullName evidence="2">Uncharacterized protein</fullName>
    </submittedName>
</protein>
<accession>A0A1Q6DRZ2</accession>
<feature type="transmembrane region" description="Helical" evidence="1">
    <location>
        <begin position="230"/>
        <end position="247"/>
    </location>
</feature>